<dbReference type="GO" id="GO:0016020">
    <property type="term" value="C:membrane"/>
    <property type="evidence" value="ECO:0007669"/>
    <property type="project" value="TreeGrafter"/>
</dbReference>
<proteinExistence type="predicted"/>
<dbReference type="GO" id="GO:0030258">
    <property type="term" value="P:lipid modification"/>
    <property type="evidence" value="ECO:0007669"/>
    <property type="project" value="TreeGrafter"/>
</dbReference>
<reference evidence="2" key="1">
    <citation type="submission" date="2012-09" db="EMBL/GenBank/DDBJ databases">
        <authorList>
            <person name="Martin A.A."/>
        </authorList>
    </citation>
    <scope>NUCLEOTIDE SEQUENCE</scope>
</reference>
<dbReference type="PANTHER" id="PTHR13906">
    <property type="entry name" value="PORCUPINE"/>
    <property type="match status" value="1"/>
</dbReference>
<dbReference type="PANTHER" id="PTHR13906:SF4">
    <property type="entry name" value="LYSOPHOSPHOLIPID ACYLTRANSFERASE 6"/>
    <property type="match status" value="1"/>
</dbReference>
<dbReference type="InterPro" id="IPR049941">
    <property type="entry name" value="LPLAT_7/PORCN-like"/>
</dbReference>
<protein>
    <submittedName>
        <fullName evidence="3">Protein TIC 20</fullName>
    </submittedName>
</protein>
<accession>A0A0K0D4Y3</accession>
<dbReference type="WBParaSite" id="ACAC_0000512801-mRNA-1">
    <property type="protein sequence ID" value="ACAC_0000512801-mRNA-1"/>
    <property type="gene ID" value="ACAC_0000512801"/>
</dbReference>
<keyword evidence="1" id="KW-0812">Transmembrane</keyword>
<keyword evidence="1" id="KW-1133">Transmembrane helix</keyword>
<feature type="transmembrane region" description="Helical" evidence="1">
    <location>
        <begin position="28"/>
        <end position="47"/>
    </location>
</feature>
<evidence type="ECO:0000256" key="1">
    <source>
        <dbReference type="SAM" id="Phobius"/>
    </source>
</evidence>
<organism evidence="2 3">
    <name type="scientific">Angiostrongylus cantonensis</name>
    <name type="common">Rat lungworm</name>
    <dbReference type="NCBI Taxonomy" id="6313"/>
    <lineage>
        <taxon>Eukaryota</taxon>
        <taxon>Metazoa</taxon>
        <taxon>Ecdysozoa</taxon>
        <taxon>Nematoda</taxon>
        <taxon>Chromadorea</taxon>
        <taxon>Rhabditida</taxon>
        <taxon>Rhabditina</taxon>
        <taxon>Rhabditomorpha</taxon>
        <taxon>Strongyloidea</taxon>
        <taxon>Metastrongylidae</taxon>
        <taxon>Angiostrongylus</taxon>
    </lineage>
</organism>
<evidence type="ECO:0000313" key="2">
    <source>
        <dbReference type="Proteomes" id="UP000035642"/>
    </source>
</evidence>
<dbReference type="STRING" id="6313.A0A0K0D4Y3"/>
<dbReference type="Proteomes" id="UP000035642">
    <property type="component" value="Unassembled WGS sequence"/>
</dbReference>
<reference evidence="3" key="2">
    <citation type="submission" date="2017-02" db="UniProtKB">
        <authorList>
            <consortium name="WormBaseParasite"/>
        </authorList>
    </citation>
    <scope>IDENTIFICATION</scope>
</reference>
<feature type="transmembrane region" description="Helical" evidence="1">
    <location>
        <begin position="59"/>
        <end position="79"/>
    </location>
</feature>
<dbReference type="AlphaFoldDB" id="A0A0K0D4Y3"/>
<name>A0A0K0D4Y3_ANGCA</name>
<feature type="transmembrane region" description="Helical" evidence="1">
    <location>
        <begin position="99"/>
        <end position="118"/>
    </location>
</feature>
<keyword evidence="2" id="KW-1185">Reference proteome</keyword>
<evidence type="ECO:0000313" key="3">
    <source>
        <dbReference type="WBParaSite" id="ACAC_0000512801-mRNA-1"/>
    </source>
</evidence>
<sequence>MPGAHTFYDGSTILEPIAAYCGVSVDKMNFAICMFSSLPLAYVYKRFMAPCTVSRQTRALFPLLIGIFFYYFCFGRASKHLLANSLLNYGIMCFSPTKYVHKLVFGFSMMYLLFIHFYRWLILTKYCLDITGPMMVAVQKVRVSNFFFGSFSFQFTQFADGHHEIPSLLDYMSYIFNFQVVDIFKSYI</sequence>
<keyword evidence="1" id="KW-0472">Membrane</keyword>
<dbReference type="GO" id="GO:0016746">
    <property type="term" value="F:acyltransferase activity"/>
    <property type="evidence" value="ECO:0007669"/>
    <property type="project" value="TreeGrafter"/>
</dbReference>